<organism evidence="1 2">
    <name type="scientific">Thiomonas delicata</name>
    <name type="common">Thiomonas cuprina</name>
    <dbReference type="NCBI Taxonomy" id="364030"/>
    <lineage>
        <taxon>Bacteria</taxon>
        <taxon>Pseudomonadati</taxon>
        <taxon>Pseudomonadota</taxon>
        <taxon>Betaproteobacteria</taxon>
        <taxon>Burkholderiales</taxon>
        <taxon>Thiomonas</taxon>
    </lineage>
</organism>
<dbReference type="EMBL" id="FLMQ01000058">
    <property type="protein sequence ID" value="SBP90033.1"/>
    <property type="molecule type" value="Genomic_DNA"/>
</dbReference>
<evidence type="ECO:0000313" key="2">
    <source>
        <dbReference type="Proteomes" id="UP000214566"/>
    </source>
</evidence>
<dbReference type="Proteomes" id="UP000214566">
    <property type="component" value="Unassembled WGS sequence"/>
</dbReference>
<proteinExistence type="predicted"/>
<sequence length="83" mass="8981">MACHCGPCAHPMACGVTPALLSPARIHAQSTHPTLTSFLLPYDRNPRRSLHLDPCVDPTRHLVRNPCRPRPAGHAGAPPLRGH</sequence>
<accession>A0A238D9N5</accession>
<name>A0A238D9N5_THIDL</name>
<keyword evidence="2" id="KW-1185">Reference proteome</keyword>
<reference evidence="1 2" key="1">
    <citation type="submission" date="2016-06" db="EMBL/GenBank/DDBJ databases">
        <authorList>
            <person name="Kjaerup R.B."/>
            <person name="Dalgaard T.S."/>
            <person name="Juul-Madsen H.R."/>
        </authorList>
    </citation>
    <scope>NUCLEOTIDE SEQUENCE [LARGE SCALE GENOMIC DNA]</scope>
    <source>
        <strain evidence="1 2">DSM 16361</strain>
    </source>
</reference>
<evidence type="ECO:0000313" key="1">
    <source>
        <dbReference type="EMBL" id="SBP90033.1"/>
    </source>
</evidence>
<protein>
    <submittedName>
        <fullName evidence="1">Uncharacterized protein</fullName>
    </submittedName>
</protein>
<dbReference type="AlphaFoldDB" id="A0A238D9N5"/>
<gene>
    <name evidence="1" type="ORF">THIARS_90183</name>
</gene>